<protein>
    <submittedName>
        <fullName evidence="2">Uncharacterized protein</fullName>
    </submittedName>
</protein>
<evidence type="ECO:0000313" key="3">
    <source>
        <dbReference type="Proteomes" id="UP000030752"/>
    </source>
</evidence>
<name>W2RJL2_CYPE1</name>
<dbReference type="InParanoid" id="W2RJL2"/>
<dbReference type="Proteomes" id="UP000030752">
    <property type="component" value="Unassembled WGS sequence"/>
</dbReference>
<evidence type="ECO:0000256" key="1">
    <source>
        <dbReference type="SAM" id="MobiDB-lite"/>
    </source>
</evidence>
<feature type="region of interest" description="Disordered" evidence="1">
    <location>
        <begin position="1"/>
        <end position="22"/>
    </location>
</feature>
<accession>W2RJL2</accession>
<organism evidence="2 3">
    <name type="scientific">Cyphellophora europaea (strain CBS 101466)</name>
    <name type="common">Phialophora europaea</name>
    <dbReference type="NCBI Taxonomy" id="1220924"/>
    <lineage>
        <taxon>Eukaryota</taxon>
        <taxon>Fungi</taxon>
        <taxon>Dikarya</taxon>
        <taxon>Ascomycota</taxon>
        <taxon>Pezizomycotina</taxon>
        <taxon>Eurotiomycetes</taxon>
        <taxon>Chaetothyriomycetidae</taxon>
        <taxon>Chaetothyriales</taxon>
        <taxon>Cyphellophoraceae</taxon>
        <taxon>Cyphellophora</taxon>
    </lineage>
</organism>
<reference evidence="2 3" key="1">
    <citation type="submission" date="2013-03" db="EMBL/GenBank/DDBJ databases">
        <title>The Genome Sequence of Phialophora europaea CBS 101466.</title>
        <authorList>
            <consortium name="The Broad Institute Genomics Platform"/>
            <person name="Cuomo C."/>
            <person name="de Hoog S."/>
            <person name="Gorbushina A."/>
            <person name="Walker B."/>
            <person name="Young S.K."/>
            <person name="Zeng Q."/>
            <person name="Gargeya S."/>
            <person name="Fitzgerald M."/>
            <person name="Haas B."/>
            <person name="Abouelleil A."/>
            <person name="Allen A.W."/>
            <person name="Alvarado L."/>
            <person name="Arachchi H.M."/>
            <person name="Berlin A.M."/>
            <person name="Chapman S.B."/>
            <person name="Gainer-Dewar J."/>
            <person name="Goldberg J."/>
            <person name="Griggs A."/>
            <person name="Gujja S."/>
            <person name="Hansen M."/>
            <person name="Howarth C."/>
            <person name="Imamovic A."/>
            <person name="Ireland A."/>
            <person name="Larimer J."/>
            <person name="McCowan C."/>
            <person name="Murphy C."/>
            <person name="Pearson M."/>
            <person name="Poon T.W."/>
            <person name="Priest M."/>
            <person name="Roberts A."/>
            <person name="Saif S."/>
            <person name="Shea T."/>
            <person name="Sisk P."/>
            <person name="Sykes S."/>
            <person name="Wortman J."/>
            <person name="Nusbaum C."/>
            <person name="Birren B."/>
        </authorList>
    </citation>
    <scope>NUCLEOTIDE SEQUENCE [LARGE SCALE GENOMIC DNA]</scope>
    <source>
        <strain evidence="2 3">CBS 101466</strain>
    </source>
</reference>
<dbReference type="AlphaFoldDB" id="W2RJL2"/>
<dbReference type="RefSeq" id="XP_008721489.1">
    <property type="nucleotide sequence ID" value="XM_008723267.1"/>
</dbReference>
<proteinExistence type="predicted"/>
<dbReference type="HOGENOM" id="CLU_3124994_0_0_1"/>
<evidence type="ECO:0000313" key="2">
    <source>
        <dbReference type="EMBL" id="ETN36671.1"/>
    </source>
</evidence>
<gene>
    <name evidence="2" type="ORF">HMPREF1541_08949</name>
</gene>
<sequence length="50" mass="5641">MGQRQALGPSEVSGLSRGWSTHLPGRLREYIGGAWKRDRSQWRGTSRNNS</sequence>
<keyword evidence="3" id="KW-1185">Reference proteome</keyword>
<dbReference type="GeneID" id="19976288"/>
<dbReference type="VEuPathDB" id="FungiDB:HMPREF1541_08949"/>
<dbReference type="EMBL" id="KB822725">
    <property type="protein sequence ID" value="ETN36671.1"/>
    <property type="molecule type" value="Genomic_DNA"/>
</dbReference>